<dbReference type="Proteomes" id="UP000028761">
    <property type="component" value="Chromosome 1"/>
</dbReference>
<reference evidence="2" key="3">
    <citation type="submission" date="2025-09" db="UniProtKB">
        <authorList>
            <consortium name="Ensembl"/>
        </authorList>
    </citation>
    <scope>IDENTIFICATION</scope>
</reference>
<feature type="chain" id="PRO_5035173394" description="Secreted protein" evidence="1">
    <location>
        <begin position="16"/>
        <end position="121"/>
    </location>
</feature>
<feature type="signal peptide" evidence="1">
    <location>
        <begin position="1"/>
        <end position="15"/>
    </location>
</feature>
<reference evidence="2" key="2">
    <citation type="submission" date="2025-08" db="UniProtKB">
        <authorList>
            <consortium name="Ensembl"/>
        </authorList>
    </citation>
    <scope>IDENTIFICATION</scope>
</reference>
<keyword evidence="1" id="KW-0732">Signal</keyword>
<dbReference type="AlphaFoldDB" id="A0A8I5NDH6"/>
<reference evidence="2 3" key="1">
    <citation type="submission" date="2012-03" db="EMBL/GenBank/DDBJ databases">
        <title>Whole Genome Assembly of Papio anubis.</title>
        <authorList>
            <person name="Liu Y.L."/>
            <person name="Abraham K.A."/>
            <person name="Akbar H.A."/>
            <person name="Ali S.A."/>
            <person name="Anosike U.A."/>
            <person name="Aqrawi P.A."/>
            <person name="Arias F.A."/>
            <person name="Attaway T.A."/>
            <person name="Awwad R.A."/>
            <person name="Babu C.B."/>
            <person name="Bandaranaike D.B."/>
            <person name="Battles P.B."/>
            <person name="Bell A.B."/>
            <person name="Beltran B.B."/>
            <person name="Berhane-Mersha D.B."/>
            <person name="Bess C.B."/>
            <person name="Bickham C.B."/>
            <person name="Bolden T.B."/>
            <person name="Carter K.C."/>
            <person name="Chau D.C."/>
            <person name="Chavez A.C."/>
            <person name="Clerc-Blankenburg K.C."/>
            <person name="Coyle M.C."/>
            <person name="Dao M.D."/>
            <person name="Davila M.L.D."/>
            <person name="Davy-Carroll L.D."/>
            <person name="Denson S.D."/>
            <person name="Dinh H.D."/>
            <person name="Fernandez S.F."/>
            <person name="Fernando P.F."/>
            <person name="Forbes L.F."/>
            <person name="Francis C.F."/>
            <person name="Francisco L.F."/>
            <person name="Fu Q.F."/>
            <person name="Garcia-Iii R.G."/>
            <person name="Garrett T.G."/>
            <person name="Gross S.G."/>
            <person name="Gubbala S.G."/>
            <person name="Hirani K.H."/>
            <person name="Hogues M.H."/>
            <person name="Hollins B.H."/>
            <person name="Jackson L.J."/>
            <person name="Javaid M.J."/>
            <person name="Jhangiani S.J."/>
            <person name="Johnson A.J."/>
            <person name="Johnson B.J."/>
            <person name="Jones J.J."/>
            <person name="Joshi V.J."/>
            <person name="Kalu J.K."/>
            <person name="Khan N.K."/>
            <person name="Korchina V.K."/>
            <person name="Kovar C.K."/>
            <person name="Lago L.L."/>
            <person name="Lara F.L."/>
            <person name="Le T.-K.L."/>
            <person name="Lee S.L."/>
            <person name="Legall-Iii F.L."/>
            <person name="Lemon S.L."/>
            <person name="Liu J.L."/>
            <person name="Liu Y.-S.L."/>
            <person name="Liyanage D.L."/>
            <person name="Lopez J.L."/>
            <person name="Lorensuhewa L.L."/>
            <person name="Mata R.M."/>
            <person name="Mathew T.M."/>
            <person name="Mercado C.M."/>
            <person name="Mercado I.M."/>
            <person name="Morales K.M."/>
            <person name="Morgan M.M."/>
            <person name="Munidasa M.M."/>
            <person name="Ngo D.N."/>
            <person name="Nguyen L.N."/>
            <person name="Nguyen T.N."/>
            <person name="Nguyen N.N."/>
            <person name="Obregon M.O."/>
            <person name="Okwuonu G.O."/>
            <person name="Ongeri F.O."/>
            <person name="Onwere C.O."/>
            <person name="Osifeso I.O."/>
            <person name="Parra A.P."/>
            <person name="Patil S.P."/>
            <person name="Perez A.P."/>
            <person name="Perez Y.P."/>
            <person name="Pham C.P."/>
            <person name="Pu L.-L.P."/>
            <person name="Puazo M.P."/>
            <person name="Quiroz J.Q."/>
            <person name="Rouhana J.R."/>
            <person name="Ruiz M.R."/>
            <person name="Ruiz S.-J.R."/>
            <person name="Saada N.S."/>
            <person name="Santibanez J.S."/>
            <person name="Scheel M.S."/>
            <person name="Schneider B.S."/>
            <person name="Simmons D.S."/>
            <person name="Sisson I.S."/>
            <person name="Tang L.-Y.T."/>
            <person name="Thornton R.T."/>
            <person name="Tisius J.T."/>
            <person name="Toledanes G.T."/>
            <person name="Trejos Z.T."/>
            <person name="Usmani K.U."/>
            <person name="Varghese R.V."/>
            <person name="Vattathil S.V."/>
            <person name="Vee V.V."/>
            <person name="Walker D.W."/>
            <person name="Weissenberger G.W."/>
            <person name="White C.W."/>
            <person name="Williams A.W."/>
            <person name="Woodworth J.W."/>
            <person name="Wright R.W."/>
            <person name="Zhu Y.Z."/>
            <person name="Han Y.H."/>
            <person name="Newsham I.N."/>
            <person name="Nazareth L.N."/>
            <person name="Worley K.W."/>
            <person name="Muzny D.M."/>
            <person name="Rogers J.R."/>
            <person name="Gibbs R.G."/>
        </authorList>
    </citation>
    <scope>NUCLEOTIDE SEQUENCE [LARGE SCALE GENOMIC DNA]</scope>
</reference>
<accession>A0A8I5NDH6</accession>
<dbReference type="PANTHER" id="PTHR12138:SF152">
    <property type="entry name" value="C2H2-TYPE DOMAIN-CONTAINING PROTEIN"/>
    <property type="match status" value="1"/>
</dbReference>
<evidence type="ECO:0008006" key="4">
    <source>
        <dbReference type="Google" id="ProtNLM"/>
    </source>
</evidence>
<organism evidence="2 3">
    <name type="scientific">Papio anubis</name>
    <name type="common">Olive baboon</name>
    <dbReference type="NCBI Taxonomy" id="9555"/>
    <lineage>
        <taxon>Eukaryota</taxon>
        <taxon>Metazoa</taxon>
        <taxon>Chordata</taxon>
        <taxon>Craniata</taxon>
        <taxon>Vertebrata</taxon>
        <taxon>Euteleostomi</taxon>
        <taxon>Mammalia</taxon>
        <taxon>Eutheria</taxon>
        <taxon>Euarchontoglires</taxon>
        <taxon>Primates</taxon>
        <taxon>Haplorrhini</taxon>
        <taxon>Catarrhini</taxon>
        <taxon>Cercopithecidae</taxon>
        <taxon>Cercopithecinae</taxon>
        <taxon>Papio</taxon>
    </lineage>
</organism>
<keyword evidence="3" id="KW-1185">Reference proteome</keyword>
<protein>
    <recommendedName>
        <fullName evidence="4">Secreted protein</fullName>
    </recommendedName>
</protein>
<evidence type="ECO:0000313" key="2">
    <source>
        <dbReference type="Ensembl" id="ENSPANP00000056512.1"/>
    </source>
</evidence>
<sequence>MLLIFFFFFLRQSLSLSPRLECNGMISVHCNLCLLDSSNSHTSASLVVGTTGTCHHTWLIFKFLVETGFHPVGQAGLELLASKDLPASGSQSAKIIGVSHHAQPKHFYDDCFEILVKNSNI</sequence>
<proteinExistence type="predicted"/>
<name>A0A8I5NDH6_PAPAN</name>
<dbReference type="PANTHER" id="PTHR12138">
    <property type="entry name" value="PRIMATE-EXPANDED PROTEIN FAMILY"/>
    <property type="match status" value="1"/>
</dbReference>
<dbReference type="GeneTree" id="ENSGT01150000286943"/>
<dbReference type="PRINTS" id="PR02045">
    <property type="entry name" value="F138DOMAIN"/>
</dbReference>
<evidence type="ECO:0000313" key="3">
    <source>
        <dbReference type="Proteomes" id="UP000028761"/>
    </source>
</evidence>
<evidence type="ECO:0000256" key="1">
    <source>
        <dbReference type="SAM" id="SignalP"/>
    </source>
</evidence>
<dbReference type="Ensembl" id="ENSPANT00000076155.1">
    <property type="protein sequence ID" value="ENSPANP00000056512.1"/>
    <property type="gene ID" value="ENSPANG00000049172.1"/>
</dbReference>